<dbReference type="InterPro" id="IPR004045">
    <property type="entry name" value="Glutathione_S-Trfase_N"/>
</dbReference>
<dbReference type="SFLD" id="SFLDS00019">
    <property type="entry name" value="Glutathione_Transferase_(cytos"/>
    <property type="match status" value="1"/>
</dbReference>
<evidence type="ECO:0000313" key="2">
    <source>
        <dbReference type="EMBL" id="ANY16952.1"/>
    </source>
</evidence>
<sequence>MNPALTLYLDSNFLSPYAMSTHVALSEKSLPFEIRLVDLAACEQFMAPYAQRAPTCRVPALSHEGFHLTESSAIEEYLEDAFPPPRYPALYPTDTRDRARARQLQAWLRSDLLALRQERPTENVFYAEAATPLSDAAMPAMGKLLRVAELLLKPGQRGLFGDWSIADTELALMLKRLTRAELPDWLADYADHQWQRPSVQQWLRHNQDARN</sequence>
<feature type="domain" description="GST N-terminal" evidence="1">
    <location>
        <begin position="5"/>
        <end position="86"/>
    </location>
</feature>
<dbReference type="KEGG" id="bpdz:BBN53_14315"/>
<dbReference type="PANTHER" id="PTHR44051:SF8">
    <property type="entry name" value="GLUTATHIONE S-TRANSFERASE GSTA"/>
    <property type="match status" value="1"/>
</dbReference>
<dbReference type="RefSeq" id="WP_043210806.1">
    <property type="nucleotide sequence ID" value="NZ_CAJGUP010000234.1"/>
</dbReference>
<evidence type="ECO:0000313" key="4">
    <source>
        <dbReference type="Proteomes" id="UP000053096"/>
    </source>
</evidence>
<dbReference type="InterPro" id="IPR036249">
    <property type="entry name" value="Thioredoxin-like_sf"/>
</dbReference>
<dbReference type="Proteomes" id="UP000053096">
    <property type="component" value="Unassembled WGS sequence"/>
</dbReference>
<dbReference type="AlphaFoldDB" id="A0A0J6C616"/>
<dbReference type="Proteomes" id="UP000092950">
    <property type="component" value="Chromosome"/>
</dbReference>
<dbReference type="EMBL" id="CYTV01000013">
    <property type="protein sequence ID" value="CUJ07431.1"/>
    <property type="molecule type" value="Genomic_DNA"/>
</dbReference>
<dbReference type="InterPro" id="IPR040079">
    <property type="entry name" value="Glutathione_S-Trfase"/>
</dbReference>
<dbReference type="Gene3D" id="1.20.1050.10">
    <property type="match status" value="1"/>
</dbReference>
<name>A0A0J6C616_9BORD</name>
<dbReference type="SUPFAM" id="SSF47616">
    <property type="entry name" value="GST C-terminal domain-like"/>
    <property type="match status" value="1"/>
</dbReference>
<evidence type="ECO:0000313" key="5">
    <source>
        <dbReference type="Proteomes" id="UP000092950"/>
    </source>
</evidence>
<accession>A0A0J6C616</accession>
<dbReference type="NCBIfam" id="NF011693">
    <property type="entry name" value="PRK15113.1"/>
    <property type="match status" value="1"/>
</dbReference>
<reference evidence="3 4" key="1">
    <citation type="submission" date="2015-09" db="EMBL/GenBank/DDBJ databases">
        <authorList>
            <person name="Jackson K.R."/>
            <person name="Lunt B.L."/>
            <person name="Fisher J.N.B."/>
            <person name="Gardner A.V."/>
            <person name="Bailey M.E."/>
            <person name="Deus L.M."/>
            <person name="Earl A.S."/>
            <person name="Gibby P.D."/>
            <person name="Hartmann K.A."/>
            <person name="Liu J.E."/>
            <person name="Manci A.M."/>
            <person name="Nielsen D.A."/>
            <person name="Solomon M.B."/>
            <person name="Breakwell D.P."/>
            <person name="Burnett S.H."/>
            <person name="Grose J.H."/>
        </authorList>
    </citation>
    <scope>NUCLEOTIDE SEQUENCE [LARGE SCALE GENOMIC DNA]</scope>
    <source>
        <strain evidence="3 4">2789STDY5608636</strain>
    </source>
</reference>
<reference evidence="2 5" key="2">
    <citation type="submission" date="2016-07" db="EMBL/GenBank/DDBJ databases">
        <title>Complete genome sequences of Bordetella pseudohinzii.</title>
        <authorList>
            <person name="Spilker T."/>
            <person name="Darrah R."/>
            <person name="LiPuma J.J."/>
        </authorList>
    </citation>
    <scope>NUCLEOTIDE SEQUENCE [LARGE SCALE GENOMIC DNA]</scope>
    <source>
        <strain evidence="2 5">HI4681</strain>
    </source>
</reference>
<dbReference type="SUPFAM" id="SSF52833">
    <property type="entry name" value="Thioredoxin-like"/>
    <property type="match status" value="1"/>
</dbReference>
<gene>
    <name evidence="3" type="primary">yfcF</name>
    <name evidence="2" type="ORF">BBN53_14315</name>
    <name evidence="3" type="ORF">ERS370011_03618</name>
</gene>
<dbReference type="PANTHER" id="PTHR44051">
    <property type="entry name" value="GLUTATHIONE S-TRANSFERASE-RELATED"/>
    <property type="match status" value="1"/>
</dbReference>
<organism evidence="3 4">
    <name type="scientific">Bordetella pseudohinzii</name>
    <dbReference type="NCBI Taxonomy" id="1331258"/>
    <lineage>
        <taxon>Bacteria</taxon>
        <taxon>Pseudomonadati</taxon>
        <taxon>Pseudomonadota</taxon>
        <taxon>Betaproteobacteria</taxon>
        <taxon>Burkholderiales</taxon>
        <taxon>Alcaligenaceae</taxon>
        <taxon>Bordetella</taxon>
    </lineage>
</organism>
<dbReference type="Gene3D" id="3.40.30.10">
    <property type="entry name" value="Glutaredoxin"/>
    <property type="match status" value="1"/>
</dbReference>
<dbReference type="EMBL" id="CP016440">
    <property type="protein sequence ID" value="ANY16952.1"/>
    <property type="molecule type" value="Genomic_DNA"/>
</dbReference>
<dbReference type="Pfam" id="PF13409">
    <property type="entry name" value="GST_N_2"/>
    <property type="match status" value="1"/>
</dbReference>
<evidence type="ECO:0000313" key="3">
    <source>
        <dbReference type="EMBL" id="CUJ07431.1"/>
    </source>
</evidence>
<evidence type="ECO:0000259" key="1">
    <source>
        <dbReference type="PROSITE" id="PS50404"/>
    </source>
</evidence>
<proteinExistence type="predicted"/>
<dbReference type="SFLD" id="SFLDG00358">
    <property type="entry name" value="Main_(cytGST)"/>
    <property type="match status" value="1"/>
</dbReference>
<dbReference type="CDD" id="cd00570">
    <property type="entry name" value="GST_N_family"/>
    <property type="match status" value="1"/>
</dbReference>
<dbReference type="OrthoDB" id="8857552at2"/>
<dbReference type="Pfam" id="PF14834">
    <property type="entry name" value="GST_C_4"/>
    <property type="match status" value="1"/>
</dbReference>
<protein>
    <submittedName>
        <fullName evidence="2">Glutathione S-transferase</fullName>
    </submittedName>
    <submittedName>
        <fullName evidence="3">Uncharacterized GST-like protein yfcF</fullName>
    </submittedName>
</protein>
<dbReference type="PROSITE" id="PS50404">
    <property type="entry name" value="GST_NTER"/>
    <property type="match status" value="1"/>
</dbReference>
<dbReference type="InterPro" id="IPR036282">
    <property type="entry name" value="Glutathione-S-Trfase_C_sf"/>
</dbReference>
<dbReference type="InterPro" id="IPR034338">
    <property type="entry name" value="GST_4_C"/>
</dbReference>
<accession>A0A0M9IHU3</accession>
<keyword evidence="5" id="KW-1185">Reference proteome</keyword>
<dbReference type="CDD" id="cd03195">
    <property type="entry name" value="GST_C_4"/>
    <property type="match status" value="1"/>
</dbReference>